<comment type="caution">
    <text evidence="1">The sequence shown here is derived from an EMBL/GenBank/DDBJ whole genome shotgun (WGS) entry which is preliminary data.</text>
</comment>
<accession>X0SVM9</accession>
<organism evidence="1">
    <name type="scientific">marine sediment metagenome</name>
    <dbReference type="NCBI Taxonomy" id="412755"/>
    <lineage>
        <taxon>unclassified sequences</taxon>
        <taxon>metagenomes</taxon>
        <taxon>ecological metagenomes</taxon>
    </lineage>
</organism>
<reference evidence="1" key="1">
    <citation type="journal article" date="2014" name="Front. Microbiol.">
        <title>High frequency of phylogenetically diverse reductive dehalogenase-homologous genes in deep subseafloor sedimentary metagenomes.</title>
        <authorList>
            <person name="Kawai M."/>
            <person name="Futagami T."/>
            <person name="Toyoda A."/>
            <person name="Takaki Y."/>
            <person name="Nishi S."/>
            <person name="Hori S."/>
            <person name="Arai W."/>
            <person name="Tsubouchi T."/>
            <person name="Morono Y."/>
            <person name="Uchiyama I."/>
            <person name="Ito T."/>
            <person name="Fujiyama A."/>
            <person name="Inagaki F."/>
            <person name="Takami H."/>
        </authorList>
    </citation>
    <scope>NUCLEOTIDE SEQUENCE</scope>
    <source>
        <strain evidence="1">Expedition CK06-06</strain>
    </source>
</reference>
<feature type="non-terminal residue" evidence="1">
    <location>
        <position position="1"/>
    </location>
</feature>
<dbReference type="EMBL" id="BARS01000558">
    <property type="protein sequence ID" value="GAF79201.1"/>
    <property type="molecule type" value="Genomic_DNA"/>
</dbReference>
<dbReference type="AlphaFoldDB" id="X0SVM9"/>
<evidence type="ECO:0000313" key="1">
    <source>
        <dbReference type="EMBL" id="GAF79201.1"/>
    </source>
</evidence>
<gene>
    <name evidence="1" type="ORF">S01H1_01321</name>
</gene>
<sequence>VALGSTPTEVENITLMADKAAEIRFGALLAGGINTFSEDIVNYIAERTDEKYRQSLFEEQR</sequence>
<name>X0SVM9_9ZZZZ</name>
<proteinExistence type="predicted"/>
<protein>
    <submittedName>
        <fullName evidence="1">Uncharacterized protein</fullName>
    </submittedName>
</protein>